<sequence>MPVLGKWWFFVQLYAINHNNTLQYTSLQFCVYQLIPVLGQPYWKKLIAVDLGMVIPIELLSLMPRPTKAQTKSDLIHTAEGLLTASIAFEDDPDDDPRALFQDQEAYEADRADDTSDLLEISALMWLEIVERMDGDGSRGPYDKIPKSVDFFSVCLRAPDREFRHMFRIDRDMFDWLVALLSLKPIFQSRGRRPQRHIKYQLGCFLMWCLGAGDGSLINFDEIPIQDGPHFMSRKKRFGMNIQVTCDHEKRFTSFELGWPGSVFSKVDFLPFVEWDPTTLGINRMMNGEFTRVLMTRTTKATEMMDQLSRMLWEQPRFLHTKQIIT</sequence>
<name>A0AAD6Z8F4_9AGAR</name>
<organism evidence="1 2">
    <name type="scientific">Mycena albidolilacea</name>
    <dbReference type="NCBI Taxonomy" id="1033008"/>
    <lineage>
        <taxon>Eukaryota</taxon>
        <taxon>Fungi</taxon>
        <taxon>Dikarya</taxon>
        <taxon>Basidiomycota</taxon>
        <taxon>Agaricomycotina</taxon>
        <taxon>Agaricomycetes</taxon>
        <taxon>Agaricomycetidae</taxon>
        <taxon>Agaricales</taxon>
        <taxon>Marasmiineae</taxon>
        <taxon>Mycenaceae</taxon>
        <taxon>Mycena</taxon>
    </lineage>
</organism>
<dbReference type="Proteomes" id="UP001218218">
    <property type="component" value="Unassembled WGS sequence"/>
</dbReference>
<proteinExistence type="predicted"/>
<dbReference type="EMBL" id="JARIHO010000073">
    <property type="protein sequence ID" value="KAJ7312293.1"/>
    <property type="molecule type" value="Genomic_DNA"/>
</dbReference>
<reference evidence="1" key="1">
    <citation type="submission" date="2023-03" db="EMBL/GenBank/DDBJ databases">
        <title>Massive genome expansion in bonnet fungi (Mycena s.s.) driven by repeated elements and novel gene families across ecological guilds.</title>
        <authorList>
            <consortium name="Lawrence Berkeley National Laboratory"/>
            <person name="Harder C.B."/>
            <person name="Miyauchi S."/>
            <person name="Viragh M."/>
            <person name="Kuo A."/>
            <person name="Thoen E."/>
            <person name="Andreopoulos B."/>
            <person name="Lu D."/>
            <person name="Skrede I."/>
            <person name="Drula E."/>
            <person name="Henrissat B."/>
            <person name="Morin E."/>
            <person name="Kohler A."/>
            <person name="Barry K."/>
            <person name="LaButti K."/>
            <person name="Morin E."/>
            <person name="Salamov A."/>
            <person name="Lipzen A."/>
            <person name="Mereny Z."/>
            <person name="Hegedus B."/>
            <person name="Baldrian P."/>
            <person name="Stursova M."/>
            <person name="Weitz H."/>
            <person name="Taylor A."/>
            <person name="Grigoriev I.V."/>
            <person name="Nagy L.G."/>
            <person name="Martin F."/>
            <person name="Kauserud H."/>
        </authorList>
    </citation>
    <scope>NUCLEOTIDE SEQUENCE</scope>
    <source>
        <strain evidence="1">CBHHK002</strain>
    </source>
</reference>
<protein>
    <submittedName>
        <fullName evidence="1">Uncharacterized protein</fullName>
    </submittedName>
</protein>
<accession>A0AAD6Z8F4</accession>
<keyword evidence="2" id="KW-1185">Reference proteome</keyword>
<comment type="caution">
    <text evidence="1">The sequence shown here is derived from an EMBL/GenBank/DDBJ whole genome shotgun (WGS) entry which is preliminary data.</text>
</comment>
<gene>
    <name evidence="1" type="ORF">DFH08DRAFT_943681</name>
</gene>
<dbReference type="AlphaFoldDB" id="A0AAD6Z8F4"/>
<evidence type="ECO:0000313" key="1">
    <source>
        <dbReference type="EMBL" id="KAJ7312293.1"/>
    </source>
</evidence>
<evidence type="ECO:0000313" key="2">
    <source>
        <dbReference type="Proteomes" id="UP001218218"/>
    </source>
</evidence>